<dbReference type="PANTHER" id="PTHR47595:SF1">
    <property type="entry name" value="MYB_SANT-LIKE DNA-BINDING DOMAIN-CONTAINING PROTEIN"/>
    <property type="match status" value="1"/>
</dbReference>
<accession>M7AVL8</accession>
<feature type="domain" description="Myb/SANT-like DNA-binding" evidence="1">
    <location>
        <begin position="10"/>
        <end position="98"/>
    </location>
</feature>
<sequence>MLPCARRSPVWSNGKVLDLISVYGEEAVQPQLRSSYRNYDTLGEISRDMMERGHNWDALQCRIKVKELRNAYRKAHEANNYSGGAPATCRFYKELDAIFGGDLTSIPRTTMDTSEPSQCNKAGQGGAKWERGWYGSRAIDQNAAHTDQHVTSGSEVIP</sequence>
<dbReference type="EMBL" id="KB555348">
    <property type="protein sequence ID" value="EMP29531.1"/>
    <property type="molecule type" value="Genomic_DNA"/>
</dbReference>
<keyword evidence="3" id="KW-1185">Reference proteome</keyword>
<dbReference type="AlphaFoldDB" id="M7AVL8"/>
<evidence type="ECO:0000313" key="2">
    <source>
        <dbReference type="EMBL" id="EMP29531.1"/>
    </source>
</evidence>
<name>M7AVL8_CHEMY</name>
<dbReference type="Gene3D" id="1.10.10.60">
    <property type="entry name" value="Homeodomain-like"/>
    <property type="match status" value="1"/>
</dbReference>
<proteinExistence type="predicted"/>
<reference evidence="3" key="1">
    <citation type="journal article" date="2013" name="Nat. Genet.">
        <title>The draft genomes of soft-shell turtle and green sea turtle yield insights into the development and evolution of the turtle-specific body plan.</title>
        <authorList>
            <person name="Wang Z."/>
            <person name="Pascual-Anaya J."/>
            <person name="Zadissa A."/>
            <person name="Li W."/>
            <person name="Niimura Y."/>
            <person name="Huang Z."/>
            <person name="Li C."/>
            <person name="White S."/>
            <person name="Xiong Z."/>
            <person name="Fang D."/>
            <person name="Wang B."/>
            <person name="Ming Y."/>
            <person name="Chen Y."/>
            <person name="Zheng Y."/>
            <person name="Kuraku S."/>
            <person name="Pignatelli M."/>
            <person name="Herrero J."/>
            <person name="Beal K."/>
            <person name="Nozawa M."/>
            <person name="Li Q."/>
            <person name="Wang J."/>
            <person name="Zhang H."/>
            <person name="Yu L."/>
            <person name="Shigenobu S."/>
            <person name="Wang J."/>
            <person name="Liu J."/>
            <person name="Flicek P."/>
            <person name="Searle S."/>
            <person name="Wang J."/>
            <person name="Kuratani S."/>
            <person name="Yin Y."/>
            <person name="Aken B."/>
            <person name="Zhang G."/>
            <person name="Irie N."/>
        </authorList>
    </citation>
    <scope>NUCLEOTIDE SEQUENCE [LARGE SCALE GENOMIC DNA]</scope>
</reference>
<dbReference type="Proteomes" id="UP000031443">
    <property type="component" value="Unassembled WGS sequence"/>
</dbReference>
<protein>
    <submittedName>
        <fullName evidence="2">Zinc finger and SCAN domain-containing protein 29</fullName>
    </submittedName>
</protein>
<gene>
    <name evidence="2" type="ORF">UY3_13341</name>
</gene>
<dbReference type="InterPro" id="IPR044822">
    <property type="entry name" value="Myb_DNA-bind_4"/>
</dbReference>
<dbReference type="PANTHER" id="PTHR47595">
    <property type="entry name" value="HEAT SHOCK 70 KDA PROTEIN 14"/>
    <property type="match status" value="1"/>
</dbReference>
<organism evidence="2 3">
    <name type="scientific">Chelonia mydas</name>
    <name type="common">Green sea-turtle</name>
    <name type="synonym">Chelonia agassizi</name>
    <dbReference type="NCBI Taxonomy" id="8469"/>
    <lineage>
        <taxon>Eukaryota</taxon>
        <taxon>Metazoa</taxon>
        <taxon>Chordata</taxon>
        <taxon>Craniata</taxon>
        <taxon>Vertebrata</taxon>
        <taxon>Euteleostomi</taxon>
        <taxon>Archelosauria</taxon>
        <taxon>Testudinata</taxon>
        <taxon>Testudines</taxon>
        <taxon>Cryptodira</taxon>
        <taxon>Durocryptodira</taxon>
        <taxon>Americhelydia</taxon>
        <taxon>Chelonioidea</taxon>
        <taxon>Cheloniidae</taxon>
        <taxon>Chelonia</taxon>
    </lineage>
</organism>
<dbReference type="Pfam" id="PF13837">
    <property type="entry name" value="Myb_DNA-bind_4"/>
    <property type="match status" value="1"/>
</dbReference>
<evidence type="ECO:0000259" key="1">
    <source>
        <dbReference type="Pfam" id="PF13837"/>
    </source>
</evidence>
<evidence type="ECO:0000313" key="3">
    <source>
        <dbReference type="Proteomes" id="UP000031443"/>
    </source>
</evidence>